<evidence type="ECO:0000313" key="1">
    <source>
        <dbReference type="EMBL" id="KKN60501.1"/>
    </source>
</evidence>
<gene>
    <name evidence="1" type="ORF">LCGC14_0531470</name>
</gene>
<dbReference type="AlphaFoldDB" id="A0A0F9UGY5"/>
<organism evidence="1">
    <name type="scientific">marine sediment metagenome</name>
    <dbReference type="NCBI Taxonomy" id="412755"/>
    <lineage>
        <taxon>unclassified sequences</taxon>
        <taxon>metagenomes</taxon>
        <taxon>ecological metagenomes</taxon>
    </lineage>
</organism>
<name>A0A0F9UGY5_9ZZZZ</name>
<comment type="caution">
    <text evidence="1">The sequence shown here is derived from an EMBL/GenBank/DDBJ whole genome shotgun (WGS) entry which is preliminary data.</text>
</comment>
<reference evidence="1" key="1">
    <citation type="journal article" date="2015" name="Nature">
        <title>Complex archaea that bridge the gap between prokaryotes and eukaryotes.</title>
        <authorList>
            <person name="Spang A."/>
            <person name="Saw J.H."/>
            <person name="Jorgensen S.L."/>
            <person name="Zaremba-Niedzwiedzka K."/>
            <person name="Martijn J."/>
            <person name="Lind A.E."/>
            <person name="van Eijk R."/>
            <person name="Schleper C."/>
            <person name="Guy L."/>
            <person name="Ettema T.J."/>
        </authorList>
    </citation>
    <scope>NUCLEOTIDE SEQUENCE</scope>
</reference>
<sequence length="203" mass="21406">MIKIAEKGFFGGKGTRSARAEKAIVALGKIKDKTWVAMEKSFKSINEVVKSGGFQALISGTVGSIKEQTKTSVEGLLSPLTNEINQFTATLLSETGLQGAFVKVSNSLGNLLGTVLAPDTGLGKAVNFIGSAVANTLDFAAKGWESLISGRNAFQKEFQETILASTGGGLLMGGASILGGDLDLDRMQQQIEENLRRQGFEGF</sequence>
<protein>
    <submittedName>
        <fullName evidence="1">Uncharacterized protein</fullName>
    </submittedName>
</protein>
<dbReference type="EMBL" id="LAZR01000694">
    <property type="protein sequence ID" value="KKN60501.1"/>
    <property type="molecule type" value="Genomic_DNA"/>
</dbReference>
<accession>A0A0F9UGY5</accession>
<proteinExistence type="predicted"/>